<comment type="caution">
    <text evidence="1">The sequence shown here is derived from an EMBL/GenBank/DDBJ whole genome shotgun (WGS) entry which is preliminary data.</text>
</comment>
<protein>
    <submittedName>
        <fullName evidence="1">Uncharacterized protein</fullName>
    </submittedName>
</protein>
<sequence length="161" mass="18371">MDNRQEKSKLLDRIQEMVIFEKTRSIDIPKRFSSIENEPPFSRNFGGVRHQRDEGRPDCVRQLCGLIKEKEHFYISLVILDPTSNHKFVPTCSNSATPNLASNNAIIVALDVLSDLLLRADLDPRTLQELYTRQTAPHLATSKIIYMFPFCQTFDASSSSL</sequence>
<accession>A0A4C1W6E6</accession>
<proteinExistence type="predicted"/>
<keyword evidence="2" id="KW-1185">Reference proteome</keyword>
<dbReference type="Proteomes" id="UP000299102">
    <property type="component" value="Unassembled WGS sequence"/>
</dbReference>
<evidence type="ECO:0000313" key="2">
    <source>
        <dbReference type="Proteomes" id="UP000299102"/>
    </source>
</evidence>
<name>A0A4C1W6E6_EUMVA</name>
<organism evidence="1 2">
    <name type="scientific">Eumeta variegata</name>
    <name type="common">Bagworm moth</name>
    <name type="synonym">Eumeta japonica</name>
    <dbReference type="NCBI Taxonomy" id="151549"/>
    <lineage>
        <taxon>Eukaryota</taxon>
        <taxon>Metazoa</taxon>
        <taxon>Ecdysozoa</taxon>
        <taxon>Arthropoda</taxon>
        <taxon>Hexapoda</taxon>
        <taxon>Insecta</taxon>
        <taxon>Pterygota</taxon>
        <taxon>Neoptera</taxon>
        <taxon>Endopterygota</taxon>
        <taxon>Lepidoptera</taxon>
        <taxon>Glossata</taxon>
        <taxon>Ditrysia</taxon>
        <taxon>Tineoidea</taxon>
        <taxon>Psychidae</taxon>
        <taxon>Oiketicinae</taxon>
        <taxon>Eumeta</taxon>
    </lineage>
</organism>
<evidence type="ECO:0000313" key="1">
    <source>
        <dbReference type="EMBL" id="GBP45705.1"/>
    </source>
</evidence>
<reference evidence="1 2" key="1">
    <citation type="journal article" date="2019" name="Commun. Biol.">
        <title>The bagworm genome reveals a unique fibroin gene that provides high tensile strength.</title>
        <authorList>
            <person name="Kono N."/>
            <person name="Nakamura H."/>
            <person name="Ohtoshi R."/>
            <person name="Tomita M."/>
            <person name="Numata K."/>
            <person name="Arakawa K."/>
        </authorList>
    </citation>
    <scope>NUCLEOTIDE SEQUENCE [LARGE SCALE GENOMIC DNA]</scope>
</reference>
<dbReference type="EMBL" id="BGZK01000469">
    <property type="protein sequence ID" value="GBP45705.1"/>
    <property type="molecule type" value="Genomic_DNA"/>
</dbReference>
<dbReference type="AlphaFoldDB" id="A0A4C1W6E6"/>
<gene>
    <name evidence="1" type="ORF">EVAR_35974_1</name>
</gene>